<feature type="region of interest" description="Disordered" evidence="7">
    <location>
        <begin position="409"/>
        <end position="460"/>
    </location>
</feature>
<dbReference type="InterPro" id="IPR051089">
    <property type="entry name" value="prtT"/>
</dbReference>
<dbReference type="CDD" id="cd00067">
    <property type="entry name" value="GAL4"/>
    <property type="match status" value="1"/>
</dbReference>
<comment type="subcellular location">
    <subcellularLocation>
        <location evidence="1">Nucleus</location>
    </subcellularLocation>
</comment>
<sequence>MAPTPPSAGSPSHDERTRRNVACVNCRNSKVRCRSSPVSGQPCQRCAKLDISCVVDKTHKRITKRSKLEQLEQELRSIQRVVNTKNTIAANGESAWSPPSPLTTFSAAPSTSDQATPSTSAKPARPPLSIQIQGPPPRPPEKRQTKTGPTEARVLDSLIIPGQDVDYYFSKNAGARYLQHFHPFLPILRKKDPDECFQAQPMLFWAVLYVAARRYARDAHVFGALVSHMTKNLWTMISGAVLGVDEIHAILLVCAWPYPTIRFVTDPSSMLASIAMNACVSLGLHTGRGSHPQFCVGSRTSAAAGHPPPFIQHSDTRCKAALASNYWADLVATYELQRFLNRFHMAMHAQTSTVGSVPDSAVAAWETEFEMLKPAIIRFDTEMTRILTLAAQLEMQLFYFMSPSSITPSNNNLTTNPTSTTTNPPPRHPQPHTSSSSTAPPPPQHPPSPTPAQTPSSNPSLHINALKAFSTARSLILTALDLDARSKFIAHCPGLLCRALTDAANTIVYLLHSHWGPLSSSSSDTLNNLESHHHHHHNNNNNSPHDTTTTTSNRTTTLTPEEASILAQQSYTAILRCSVKESDIWYRASVILETFWSFRRYVPRFDSVPPSWVSRGGAGITYACLEKFKNGLLTAQKSTDGVDKCLEIIQFRADQASGSNTVAQQHQPMTNNVPASDPFQDVDWSMFMDDFGWTGEDGVLMSLI</sequence>
<gene>
    <name evidence="9" type="ORF">M419DRAFT_84143</name>
</gene>
<evidence type="ECO:0000256" key="3">
    <source>
        <dbReference type="ARBA" id="ARBA00023125"/>
    </source>
</evidence>
<dbReference type="KEGG" id="trr:M419DRAFT_84143"/>
<proteinExistence type="predicted"/>
<evidence type="ECO:0000256" key="1">
    <source>
        <dbReference type="ARBA" id="ARBA00004123"/>
    </source>
</evidence>
<feature type="region of interest" description="Disordered" evidence="7">
    <location>
        <begin position="522"/>
        <end position="557"/>
    </location>
</feature>
<keyword evidence="2" id="KW-0805">Transcription regulation</keyword>
<organism evidence="9 10">
    <name type="scientific">Hypocrea jecorina (strain ATCC 56765 / BCRC 32924 / NRRL 11460 / Rut C-30)</name>
    <name type="common">Trichoderma reesei</name>
    <dbReference type="NCBI Taxonomy" id="1344414"/>
    <lineage>
        <taxon>Eukaryota</taxon>
        <taxon>Fungi</taxon>
        <taxon>Dikarya</taxon>
        <taxon>Ascomycota</taxon>
        <taxon>Pezizomycotina</taxon>
        <taxon>Sordariomycetes</taxon>
        <taxon>Hypocreomycetidae</taxon>
        <taxon>Hypocreales</taxon>
        <taxon>Hypocreaceae</taxon>
        <taxon>Trichoderma</taxon>
    </lineage>
</organism>
<feature type="compositionally biased region" description="Low complexity" evidence="7">
    <location>
        <begin position="539"/>
        <end position="557"/>
    </location>
</feature>
<feature type="region of interest" description="Disordered" evidence="7">
    <location>
        <begin position="90"/>
        <end position="151"/>
    </location>
</feature>
<dbReference type="PROSITE" id="PS00463">
    <property type="entry name" value="ZN2_CY6_FUNGAL_1"/>
    <property type="match status" value="1"/>
</dbReference>
<evidence type="ECO:0000256" key="6">
    <source>
        <dbReference type="SAM" id="Coils"/>
    </source>
</evidence>
<name>A0A024S562_HYPJR</name>
<dbReference type="Gene3D" id="4.10.240.10">
    <property type="entry name" value="Zn(2)-C6 fungal-type DNA-binding domain"/>
    <property type="match status" value="1"/>
</dbReference>
<feature type="coiled-coil region" evidence="6">
    <location>
        <begin position="61"/>
        <end position="88"/>
    </location>
</feature>
<dbReference type="GO" id="GO:0000976">
    <property type="term" value="F:transcription cis-regulatory region binding"/>
    <property type="evidence" value="ECO:0007669"/>
    <property type="project" value="TreeGrafter"/>
</dbReference>
<dbReference type="Proteomes" id="UP000024376">
    <property type="component" value="Unassembled WGS sequence"/>
</dbReference>
<reference evidence="10" key="1">
    <citation type="journal article" date="2013" name="Ind. Biotechnol.">
        <title>Comparative genomics analysis of Trichoderma reesei strains.</title>
        <authorList>
            <person name="Koike H."/>
            <person name="Aerts A."/>
            <person name="LaButti K."/>
            <person name="Grigoriev I.V."/>
            <person name="Baker S.E."/>
        </authorList>
    </citation>
    <scope>NUCLEOTIDE SEQUENCE [LARGE SCALE GENOMIC DNA]</scope>
    <source>
        <strain evidence="10">ATCC 56765 / BCRC 32924 / NRRL 11460 / Rut C-30</strain>
    </source>
</reference>
<keyword evidence="4" id="KW-0804">Transcription</keyword>
<dbReference type="OrthoDB" id="2341546at2759"/>
<dbReference type="SUPFAM" id="SSF57701">
    <property type="entry name" value="Zn2/Cys6 DNA-binding domain"/>
    <property type="match status" value="1"/>
</dbReference>
<dbReference type="InterPro" id="IPR001138">
    <property type="entry name" value="Zn2Cys6_DnaBD"/>
</dbReference>
<feature type="compositionally biased region" description="Polar residues" evidence="7">
    <location>
        <begin position="102"/>
        <end position="121"/>
    </location>
</feature>
<accession>A0A024S562</accession>
<dbReference type="CDD" id="cd12148">
    <property type="entry name" value="fungal_TF_MHR"/>
    <property type="match status" value="1"/>
</dbReference>
<dbReference type="GO" id="GO:0000981">
    <property type="term" value="F:DNA-binding transcription factor activity, RNA polymerase II-specific"/>
    <property type="evidence" value="ECO:0007669"/>
    <property type="project" value="InterPro"/>
</dbReference>
<dbReference type="GO" id="GO:0008270">
    <property type="term" value="F:zinc ion binding"/>
    <property type="evidence" value="ECO:0007669"/>
    <property type="project" value="InterPro"/>
</dbReference>
<evidence type="ECO:0000256" key="5">
    <source>
        <dbReference type="ARBA" id="ARBA00023242"/>
    </source>
</evidence>
<keyword evidence="3" id="KW-0238">DNA-binding</keyword>
<feature type="compositionally biased region" description="Low complexity" evidence="7">
    <location>
        <begin position="409"/>
        <end position="422"/>
    </location>
</feature>
<dbReference type="Pfam" id="PF00172">
    <property type="entry name" value="Zn_clus"/>
    <property type="match status" value="1"/>
</dbReference>
<dbReference type="GO" id="GO:0005634">
    <property type="term" value="C:nucleus"/>
    <property type="evidence" value="ECO:0007669"/>
    <property type="project" value="UniProtKB-SubCell"/>
</dbReference>
<dbReference type="PANTHER" id="PTHR31845:SF21">
    <property type="entry name" value="REGULATORY PROTEIN LEU3"/>
    <property type="match status" value="1"/>
</dbReference>
<evidence type="ECO:0000256" key="7">
    <source>
        <dbReference type="SAM" id="MobiDB-lite"/>
    </source>
</evidence>
<dbReference type="HOGENOM" id="CLU_016015_0_0_1"/>
<dbReference type="PROSITE" id="PS50048">
    <property type="entry name" value="ZN2_CY6_FUNGAL_2"/>
    <property type="match status" value="1"/>
</dbReference>
<feature type="compositionally biased region" description="Pro residues" evidence="7">
    <location>
        <begin position="439"/>
        <end position="452"/>
    </location>
</feature>
<dbReference type="InterPro" id="IPR036864">
    <property type="entry name" value="Zn2-C6_fun-type_DNA-bd_sf"/>
</dbReference>
<dbReference type="SMART" id="SM00066">
    <property type="entry name" value="GAL4"/>
    <property type="match status" value="1"/>
</dbReference>
<keyword evidence="6" id="KW-0175">Coiled coil</keyword>
<evidence type="ECO:0000313" key="10">
    <source>
        <dbReference type="Proteomes" id="UP000024376"/>
    </source>
</evidence>
<evidence type="ECO:0000256" key="2">
    <source>
        <dbReference type="ARBA" id="ARBA00023015"/>
    </source>
</evidence>
<keyword evidence="5" id="KW-0539">Nucleus</keyword>
<evidence type="ECO:0000313" key="9">
    <source>
        <dbReference type="EMBL" id="ETS00223.1"/>
    </source>
</evidence>
<evidence type="ECO:0000259" key="8">
    <source>
        <dbReference type="PROSITE" id="PS50048"/>
    </source>
</evidence>
<dbReference type="PANTHER" id="PTHR31845">
    <property type="entry name" value="FINGER DOMAIN PROTEIN, PUTATIVE-RELATED"/>
    <property type="match status" value="1"/>
</dbReference>
<feature type="domain" description="Zn(2)-C6 fungal-type" evidence="8">
    <location>
        <begin position="22"/>
        <end position="55"/>
    </location>
</feature>
<evidence type="ECO:0000256" key="4">
    <source>
        <dbReference type="ARBA" id="ARBA00023163"/>
    </source>
</evidence>
<dbReference type="AlphaFoldDB" id="A0A024S562"/>
<dbReference type="EMBL" id="KI911153">
    <property type="protein sequence ID" value="ETS00223.1"/>
    <property type="molecule type" value="Genomic_DNA"/>
</dbReference>
<protein>
    <submittedName>
        <fullName evidence="9">Putative C6 transcription factor</fullName>
    </submittedName>
</protein>